<dbReference type="AlphaFoldDB" id="A0A9D1D243"/>
<dbReference type="EMBL" id="DVGB01000004">
    <property type="protein sequence ID" value="HIR00709.1"/>
    <property type="molecule type" value="Genomic_DNA"/>
</dbReference>
<dbReference type="Pfam" id="PF14501">
    <property type="entry name" value="HATPase_c_5"/>
    <property type="match status" value="1"/>
</dbReference>
<evidence type="ECO:0000313" key="4">
    <source>
        <dbReference type="Proteomes" id="UP000824261"/>
    </source>
</evidence>
<dbReference type="SUPFAM" id="SSF55874">
    <property type="entry name" value="ATPase domain of HSP90 chaperone/DNA topoisomerase II/histidine kinase"/>
    <property type="match status" value="1"/>
</dbReference>
<reference evidence="3" key="2">
    <citation type="journal article" date="2021" name="PeerJ">
        <title>Extensive microbial diversity within the chicken gut microbiome revealed by metagenomics and culture.</title>
        <authorList>
            <person name="Gilroy R."/>
            <person name="Ravi A."/>
            <person name="Getino M."/>
            <person name="Pursley I."/>
            <person name="Horton D.L."/>
            <person name="Alikhan N.F."/>
            <person name="Baker D."/>
            <person name="Gharbi K."/>
            <person name="Hall N."/>
            <person name="Watson M."/>
            <person name="Adriaenssens E.M."/>
            <person name="Foster-Nyarko E."/>
            <person name="Jarju S."/>
            <person name="Secka A."/>
            <person name="Antonio M."/>
            <person name="Oren A."/>
            <person name="Chaudhuri R.R."/>
            <person name="La Ragione R."/>
            <person name="Hildebrand F."/>
            <person name="Pallen M.J."/>
        </authorList>
    </citation>
    <scope>NUCLEOTIDE SEQUENCE</scope>
    <source>
        <strain evidence="3">ChiGjej1B1-2707</strain>
    </source>
</reference>
<evidence type="ECO:0000256" key="1">
    <source>
        <dbReference type="SAM" id="Phobius"/>
    </source>
</evidence>
<accession>A0A9D1D243</accession>
<feature type="transmembrane region" description="Helical" evidence="1">
    <location>
        <begin position="6"/>
        <end position="22"/>
    </location>
</feature>
<feature type="domain" description="Sensor histidine kinase NatK-like C-terminal" evidence="2">
    <location>
        <begin position="205"/>
        <end position="304"/>
    </location>
</feature>
<sequence>MLEAVLAIIALGLLAGVVVFSLGRFRNASLSRRLAISSFPFAQLAMATFLFMVAFRAELGTAVVTMIALVCVGCAGADVALFEAIRRLRRRAFDEARALLLEERLQAEQAYRAELDAEASAARTLRSSIQNELTAIERKLDAGNVNGAMAHIDMAAGLLRSPVNRQCAHRVVDALMRAKAAECENKGIALTSHLDVPQDLPFPEMDLCSLFANVMDNAIKACSSCGMERRHVEIRAGKASGLFVIDAENGCPLRTGREKRRARRAKGLDEHGWGLTILREVADRFDGTVETEQTNGTFRTTVTLALPREDAVTP</sequence>
<comment type="caution">
    <text evidence="3">The sequence shown here is derived from an EMBL/GenBank/DDBJ whole genome shotgun (WGS) entry which is preliminary data.</text>
</comment>
<feature type="transmembrane region" description="Helical" evidence="1">
    <location>
        <begin position="61"/>
        <end position="82"/>
    </location>
</feature>
<protein>
    <submittedName>
        <fullName evidence="3">GHKL domain-containing protein</fullName>
    </submittedName>
</protein>
<proteinExistence type="predicted"/>
<keyword evidence="1" id="KW-0472">Membrane</keyword>
<dbReference type="InterPro" id="IPR036890">
    <property type="entry name" value="HATPase_C_sf"/>
</dbReference>
<keyword evidence="1" id="KW-1133">Transmembrane helix</keyword>
<keyword evidence="1" id="KW-0812">Transmembrane</keyword>
<feature type="transmembrane region" description="Helical" evidence="1">
    <location>
        <begin position="34"/>
        <end position="55"/>
    </location>
</feature>
<organism evidence="3 4">
    <name type="scientific">Candidatus Aveggerthella stercoripullorum</name>
    <dbReference type="NCBI Taxonomy" id="2840688"/>
    <lineage>
        <taxon>Bacteria</taxon>
        <taxon>Bacillati</taxon>
        <taxon>Actinomycetota</taxon>
        <taxon>Coriobacteriia</taxon>
        <taxon>Eggerthellales</taxon>
        <taxon>Eggerthellaceae</taxon>
        <taxon>Eggerthellaceae incertae sedis</taxon>
        <taxon>Candidatus Aveggerthella</taxon>
    </lineage>
</organism>
<dbReference type="Proteomes" id="UP000824261">
    <property type="component" value="Unassembled WGS sequence"/>
</dbReference>
<reference evidence="3" key="1">
    <citation type="submission" date="2020-10" db="EMBL/GenBank/DDBJ databases">
        <authorList>
            <person name="Gilroy R."/>
        </authorList>
    </citation>
    <scope>NUCLEOTIDE SEQUENCE</scope>
    <source>
        <strain evidence="3">ChiGjej1B1-2707</strain>
    </source>
</reference>
<dbReference type="Gene3D" id="3.30.565.10">
    <property type="entry name" value="Histidine kinase-like ATPase, C-terminal domain"/>
    <property type="match status" value="1"/>
</dbReference>
<evidence type="ECO:0000259" key="2">
    <source>
        <dbReference type="Pfam" id="PF14501"/>
    </source>
</evidence>
<name>A0A9D1D243_9ACTN</name>
<dbReference type="InterPro" id="IPR032834">
    <property type="entry name" value="NatK-like_C"/>
</dbReference>
<evidence type="ECO:0000313" key="3">
    <source>
        <dbReference type="EMBL" id="HIR00709.1"/>
    </source>
</evidence>
<dbReference type="CDD" id="cd16935">
    <property type="entry name" value="HATPase_AgrC-ComD-like"/>
    <property type="match status" value="1"/>
</dbReference>
<gene>
    <name evidence="3" type="ORF">IAA69_00300</name>
</gene>